<keyword evidence="2" id="KW-1185">Reference proteome</keyword>
<evidence type="ECO:0008006" key="3">
    <source>
        <dbReference type="Google" id="ProtNLM"/>
    </source>
</evidence>
<dbReference type="EMBL" id="CP010407">
    <property type="protein sequence ID" value="AJF69690.1"/>
    <property type="molecule type" value="Genomic_DNA"/>
</dbReference>
<gene>
    <name evidence="1" type="ORF">SVTN_11745</name>
</gene>
<organism evidence="1 2">
    <name type="scientific">Streptomyces vietnamensis</name>
    <dbReference type="NCBI Taxonomy" id="362257"/>
    <lineage>
        <taxon>Bacteria</taxon>
        <taxon>Bacillati</taxon>
        <taxon>Actinomycetota</taxon>
        <taxon>Actinomycetes</taxon>
        <taxon>Kitasatosporales</taxon>
        <taxon>Streptomycetaceae</taxon>
        <taxon>Streptomyces</taxon>
    </lineage>
</organism>
<dbReference type="Proteomes" id="UP000031774">
    <property type="component" value="Chromosome"/>
</dbReference>
<dbReference type="STRING" id="362257.SVTN_11745"/>
<name>A0A0B5I6K1_9ACTN</name>
<accession>A0A0B5I6K1</accession>
<evidence type="ECO:0000313" key="1">
    <source>
        <dbReference type="EMBL" id="AJF69690.1"/>
    </source>
</evidence>
<reference evidence="1 2" key="1">
    <citation type="submission" date="2014-12" db="EMBL/GenBank/DDBJ databases">
        <title>Complete genome sequence of Streptomyces vietnamensis strain GIMV4.0001, a genetic manipulable producer of the benzoisochromanequinone antibiotic granaticin.</title>
        <authorList>
            <person name="Deng M.R."/>
            <person name="Guo J."/>
            <person name="Ma L.Y."/>
            <person name="Feng G.D."/>
            <person name="Mo C.Y."/>
            <person name="Zhu H.H."/>
        </authorList>
    </citation>
    <scope>NUCLEOTIDE SEQUENCE [LARGE SCALE GENOMIC DNA]</scope>
    <source>
        <strain evidence="2">GIMV4.0001</strain>
    </source>
</reference>
<dbReference type="KEGG" id="svt:SVTN_11745"/>
<dbReference type="HOGENOM" id="CLU_174792_1_1_11"/>
<evidence type="ECO:0000313" key="2">
    <source>
        <dbReference type="Proteomes" id="UP000031774"/>
    </source>
</evidence>
<protein>
    <recommendedName>
        <fullName evidence="3">E9imm peptide</fullName>
    </recommendedName>
</protein>
<proteinExistence type="predicted"/>
<sequence length="68" mass="7802">MTREEAIPLVERLMNPETPEDESSQILATLERGLSCPHISDYIFWELAPDLTPEKVVDRAMTYKPITL</sequence>
<dbReference type="AlphaFoldDB" id="A0A0B5I6K1"/>